<feature type="transmembrane region" description="Helical" evidence="6">
    <location>
        <begin position="191"/>
        <end position="210"/>
    </location>
</feature>
<keyword evidence="6" id="KW-0472">Membrane</keyword>
<evidence type="ECO:0000256" key="4">
    <source>
        <dbReference type="PROSITE-ProRule" id="PRU00354"/>
    </source>
</evidence>
<reference evidence="8 9" key="1">
    <citation type="submission" date="2014-03" db="EMBL/GenBank/DDBJ databases">
        <title>Genomics of Bifidobacteria.</title>
        <authorList>
            <person name="Ventura M."/>
            <person name="Milani C."/>
            <person name="Lugli G.A."/>
        </authorList>
    </citation>
    <scope>NUCLEOTIDE SEQUENCE [LARGE SCALE GENOMIC DNA]</scope>
    <source>
        <strain evidence="8 9">DSM 23968</strain>
    </source>
</reference>
<gene>
    <name evidence="8" type="ORF">BSTEL_0871</name>
</gene>
<dbReference type="SUPFAM" id="SSF53335">
    <property type="entry name" value="S-adenosyl-L-methionine-dependent methyltransferases"/>
    <property type="match status" value="1"/>
</dbReference>
<evidence type="ECO:0000313" key="9">
    <source>
        <dbReference type="Proteomes" id="UP000029004"/>
    </source>
</evidence>
<feature type="transmembrane region" description="Helical" evidence="6">
    <location>
        <begin position="83"/>
        <end position="114"/>
    </location>
</feature>
<evidence type="ECO:0000256" key="2">
    <source>
        <dbReference type="ARBA" id="ARBA00022679"/>
    </source>
</evidence>
<dbReference type="eggNOG" id="COG4262">
    <property type="taxonomic scope" value="Bacteria"/>
</dbReference>
<organism evidence="8 9">
    <name type="scientific">Bifidobacterium stellenboschense</name>
    <dbReference type="NCBI Taxonomy" id="762211"/>
    <lineage>
        <taxon>Bacteria</taxon>
        <taxon>Bacillati</taxon>
        <taxon>Actinomycetota</taxon>
        <taxon>Actinomycetes</taxon>
        <taxon>Bifidobacteriales</taxon>
        <taxon>Bifidobacteriaceae</taxon>
        <taxon>Bifidobacterium</taxon>
    </lineage>
</organism>
<feature type="domain" description="PABS" evidence="7">
    <location>
        <begin position="224"/>
        <end position="464"/>
    </location>
</feature>
<evidence type="ECO:0000313" key="8">
    <source>
        <dbReference type="EMBL" id="KFJ01150.1"/>
    </source>
</evidence>
<keyword evidence="9" id="KW-1185">Reference proteome</keyword>
<dbReference type="PANTHER" id="PTHR43317:SF1">
    <property type="entry name" value="THERMOSPERMINE SYNTHASE ACAULIS5"/>
    <property type="match status" value="1"/>
</dbReference>
<dbReference type="Gene3D" id="3.40.50.150">
    <property type="entry name" value="Vaccinia Virus protein VP39"/>
    <property type="match status" value="1"/>
</dbReference>
<dbReference type="STRING" id="762211.BSTEL_0871"/>
<evidence type="ECO:0000259" key="7">
    <source>
        <dbReference type="PROSITE" id="PS51006"/>
    </source>
</evidence>
<feature type="transmembrane region" description="Helical" evidence="6">
    <location>
        <begin position="120"/>
        <end position="140"/>
    </location>
</feature>
<dbReference type="GO" id="GO:0004766">
    <property type="term" value="F:spermidine synthase activity"/>
    <property type="evidence" value="ECO:0007669"/>
    <property type="project" value="UniProtKB-EC"/>
</dbReference>
<keyword evidence="3 4" id="KW-0620">Polyamine biosynthesis</keyword>
<feature type="transmembrane region" description="Helical" evidence="6">
    <location>
        <begin position="217"/>
        <end position="241"/>
    </location>
</feature>
<dbReference type="NCBIfam" id="NF037959">
    <property type="entry name" value="MFS_SpdSyn"/>
    <property type="match status" value="1"/>
</dbReference>
<dbReference type="InterPro" id="IPR029063">
    <property type="entry name" value="SAM-dependent_MTases_sf"/>
</dbReference>
<dbReference type="InterPro" id="IPR030374">
    <property type="entry name" value="PABS"/>
</dbReference>
<dbReference type="RefSeq" id="WP_156963107.1">
    <property type="nucleotide sequence ID" value="NZ_JGZP01000003.1"/>
</dbReference>
<keyword evidence="6" id="KW-0812">Transmembrane</keyword>
<feature type="transmembrane region" description="Helical" evidence="6">
    <location>
        <begin position="161"/>
        <end position="185"/>
    </location>
</feature>
<dbReference type="CDD" id="cd02440">
    <property type="entry name" value="AdoMet_MTases"/>
    <property type="match status" value="1"/>
</dbReference>
<feature type="compositionally biased region" description="Basic and acidic residues" evidence="5">
    <location>
        <begin position="531"/>
        <end position="544"/>
    </location>
</feature>
<evidence type="ECO:0000256" key="3">
    <source>
        <dbReference type="ARBA" id="ARBA00023115"/>
    </source>
</evidence>
<dbReference type="EC" id="2.5.1.16" evidence="8"/>
<evidence type="ECO:0000256" key="5">
    <source>
        <dbReference type="SAM" id="MobiDB-lite"/>
    </source>
</evidence>
<evidence type="ECO:0000256" key="6">
    <source>
        <dbReference type="SAM" id="Phobius"/>
    </source>
</evidence>
<accession>A0A087E049</accession>
<comment type="similarity">
    <text evidence="1">Belongs to the spermidine/spermine synthase family.</text>
</comment>
<feature type="compositionally biased region" description="Basic and acidic residues" evidence="5">
    <location>
        <begin position="571"/>
        <end position="588"/>
    </location>
</feature>
<proteinExistence type="inferred from homology"/>
<feature type="transmembrane region" description="Helical" evidence="6">
    <location>
        <begin position="18"/>
        <end position="38"/>
    </location>
</feature>
<dbReference type="PROSITE" id="PS51006">
    <property type="entry name" value="PABS_2"/>
    <property type="match status" value="1"/>
</dbReference>
<keyword evidence="2 4" id="KW-0808">Transferase</keyword>
<dbReference type="Pfam" id="PF01564">
    <property type="entry name" value="Spermine_synth"/>
    <property type="match status" value="1"/>
</dbReference>
<dbReference type="Proteomes" id="UP000029004">
    <property type="component" value="Unassembled WGS sequence"/>
</dbReference>
<evidence type="ECO:0000256" key="1">
    <source>
        <dbReference type="ARBA" id="ARBA00007867"/>
    </source>
</evidence>
<feature type="active site" description="Proton acceptor" evidence="4">
    <location>
        <position position="378"/>
    </location>
</feature>
<sequence>MAVKTAASERPILKSKTFLYVTEFFSGMAVMAAELGASRLLAPYFSSSQIVWTIIIGTIMIALALGAVFGGKWADRDPDPDKLYLRIMAAAVWIALIPLVGKYVVLLVSGLLIVTVSTNFLVIAAFASCMVVFVPPLFLLGTVTAGLNKFATDSLDDNASVVGRLSACNTIGSILGTFLPTFVTIPAVGTFVTFLVFSGLLLAIPIVYFVSMRARRVACAVSAAVFAVSAVLSPMSGFAFWENSSTLAYEGESIYNYLQVKNLSDRTILSTKVLFGVQSVTMKDRGLTGMYYDTALAAPALADHARSALVLGMGTGTYARQLRRYYPKMTVQGVEIDAKITRLAGEYFDEPDDVPVATYDGRAWLAASRERYDVIMVDAYQDITIPFQMSSDEFFTMVRNHLNPGGVMVVNMNMVSDGRGSINEALQTTIANVFDGACRSGTTYTADVPGTTNRELFAKAPTAAELKRYDGCSDSWRRTGGIATVPEPVGSGMRDDVKATALRAAAWERTHDGALAAYMSEVASRMTPVRDPVDRLRRPVADSHRRPRARRTARHAGDRQHHRRTGGAVPRHPEEGRRRRTAARDAVRRPRPPATRRAAMSGGVVDSPLSLRNQESGATPPGSLSRPRVHGNGRRILG</sequence>
<feature type="region of interest" description="Disordered" evidence="5">
    <location>
        <begin position="529"/>
        <end position="638"/>
    </location>
</feature>
<keyword evidence="6" id="KW-1133">Transmembrane helix</keyword>
<dbReference type="EMBL" id="JGZP01000003">
    <property type="protein sequence ID" value="KFJ01150.1"/>
    <property type="molecule type" value="Genomic_DNA"/>
</dbReference>
<comment type="caution">
    <text evidence="8">The sequence shown here is derived from an EMBL/GenBank/DDBJ whole genome shotgun (WGS) entry which is preliminary data.</text>
</comment>
<feature type="transmembrane region" description="Helical" evidence="6">
    <location>
        <begin position="50"/>
        <end position="71"/>
    </location>
</feature>
<dbReference type="AlphaFoldDB" id="A0A087E049"/>
<feature type="compositionally biased region" description="Basic residues" evidence="5">
    <location>
        <begin position="627"/>
        <end position="638"/>
    </location>
</feature>
<feature type="compositionally biased region" description="Basic residues" evidence="5">
    <location>
        <begin position="545"/>
        <end position="565"/>
    </location>
</feature>
<dbReference type="PANTHER" id="PTHR43317">
    <property type="entry name" value="THERMOSPERMINE SYNTHASE ACAULIS5"/>
    <property type="match status" value="1"/>
</dbReference>
<name>A0A087E049_9BIFI</name>
<dbReference type="GO" id="GO:0006596">
    <property type="term" value="P:polyamine biosynthetic process"/>
    <property type="evidence" value="ECO:0007669"/>
    <property type="project" value="UniProtKB-UniRule"/>
</dbReference>
<protein>
    <submittedName>
        <fullName evidence="8">Spermine synthase</fullName>
        <ecNumber evidence="8">2.5.1.16</ecNumber>
    </submittedName>
</protein>